<gene>
    <name evidence="2" type="ORF">EH55_06995</name>
</gene>
<evidence type="ECO:0000256" key="1">
    <source>
        <dbReference type="SAM" id="Phobius"/>
    </source>
</evidence>
<dbReference type="Proteomes" id="UP000027665">
    <property type="component" value="Unassembled WGS sequence"/>
</dbReference>
<keyword evidence="1" id="KW-1133">Transmembrane helix</keyword>
<keyword evidence="1" id="KW-0812">Transmembrane</keyword>
<evidence type="ECO:0000313" key="2">
    <source>
        <dbReference type="EMBL" id="KEJ91714.1"/>
    </source>
</evidence>
<feature type="transmembrane region" description="Helical" evidence="1">
    <location>
        <begin position="47"/>
        <end position="66"/>
    </location>
</feature>
<dbReference type="EMBL" id="JMKI01000037">
    <property type="protein sequence ID" value="KEJ91714.1"/>
    <property type="molecule type" value="Genomic_DNA"/>
</dbReference>
<reference evidence="2 3" key="1">
    <citation type="submission" date="2014-04" db="EMBL/GenBank/DDBJ databases">
        <title>Draft Genome Sequence of Synergistes jonesii.</title>
        <authorList>
            <person name="Coil D.A."/>
            <person name="Eisen J.A."/>
            <person name="Holland-Moritz H.E."/>
        </authorList>
    </citation>
    <scope>NUCLEOTIDE SEQUENCE [LARGE SCALE GENOMIC DNA]</scope>
    <source>
        <strain evidence="2 3">78-1</strain>
    </source>
</reference>
<dbReference type="STRING" id="2754.EH55_06995"/>
<evidence type="ECO:0000313" key="3">
    <source>
        <dbReference type="Proteomes" id="UP000027665"/>
    </source>
</evidence>
<name>A0A073IPN3_9BACT</name>
<sequence length="69" mass="7885">MTMSMMAAVDKCFCVIGSVLMYTLLLSISLASNTDDAWKAHVALCEIILFAVFLIYPFFRLFLYLWGTY</sequence>
<organism evidence="2 3">
    <name type="scientific">Synergistes jonesii</name>
    <dbReference type="NCBI Taxonomy" id="2754"/>
    <lineage>
        <taxon>Bacteria</taxon>
        <taxon>Thermotogati</taxon>
        <taxon>Synergistota</taxon>
        <taxon>Synergistia</taxon>
        <taxon>Synergistales</taxon>
        <taxon>Synergistaceae</taxon>
        <taxon>Synergistes</taxon>
    </lineage>
</organism>
<comment type="caution">
    <text evidence="2">The sequence shown here is derived from an EMBL/GenBank/DDBJ whole genome shotgun (WGS) entry which is preliminary data.</text>
</comment>
<dbReference type="AlphaFoldDB" id="A0A073IPN3"/>
<accession>A0A073IPN3</accession>
<keyword evidence="1" id="KW-0472">Membrane</keyword>
<proteinExistence type="predicted"/>
<protein>
    <submittedName>
        <fullName evidence="2">Uncharacterized protein</fullName>
    </submittedName>
</protein>
<keyword evidence="3" id="KW-1185">Reference proteome</keyword>